<accession>A0A8R2F7T6</accession>
<sequence>MSFYDRFKARFSIHYMYTINGSSLTSVGSKKDLGVLFNSDLNFHSHIERICCKAIKMLGFIVRISKEFNLSSPLKFLYCSLIRSIIEYASVLWVPYKVTDSCQLECIQRKFLFCATYILKIKHPPHDYLLVMQEHCLISLADRRNNANIEFLKKLMDGRIDALSLLSSINIKVPSRITRHHVPFVVPVHTTNYGRNSPLHRMMRLANESTIYQDW</sequence>
<reference evidence="1" key="2">
    <citation type="submission" date="2022-06" db="UniProtKB">
        <authorList>
            <consortium name="EnsemblMetazoa"/>
        </authorList>
    </citation>
    <scope>IDENTIFICATION</scope>
</reference>
<keyword evidence="2" id="KW-1185">Reference proteome</keyword>
<dbReference type="RefSeq" id="XP_008181902.1">
    <property type="nucleotide sequence ID" value="XM_008183680.1"/>
</dbReference>
<dbReference type="GeneID" id="103309089"/>
<name>A0A8R2F7T6_ACYPI</name>
<dbReference type="EnsemblMetazoa" id="XM_008183680.1">
    <property type="protein sequence ID" value="XP_008181902.1"/>
    <property type="gene ID" value="LOC103309089"/>
</dbReference>
<evidence type="ECO:0000313" key="2">
    <source>
        <dbReference type="Proteomes" id="UP000007819"/>
    </source>
</evidence>
<dbReference type="OMA" id="IERICCK"/>
<protein>
    <recommendedName>
        <fullName evidence="3">RNA-directed DNA polymerase from mobile element jockey</fullName>
    </recommendedName>
</protein>
<dbReference type="PANTHER" id="PTHR33332">
    <property type="entry name" value="REVERSE TRANSCRIPTASE DOMAIN-CONTAINING PROTEIN"/>
    <property type="match status" value="1"/>
</dbReference>
<dbReference type="Proteomes" id="UP000007819">
    <property type="component" value="Chromosome A1"/>
</dbReference>
<dbReference type="OrthoDB" id="6603726at2759"/>
<proteinExistence type="predicted"/>
<dbReference type="PRINTS" id="PR01345">
    <property type="entry name" value="CERVTRCPTASE"/>
</dbReference>
<dbReference type="AlphaFoldDB" id="A0A8R2F7T6"/>
<evidence type="ECO:0008006" key="3">
    <source>
        <dbReference type="Google" id="ProtNLM"/>
    </source>
</evidence>
<reference evidence="2" key="1">
    <citation type="submission" date="2010-06" db="EMBL/GenBank/DDBJ databases">
        <authorList>
            <person name="Jiang H."/>
            <person name="Abraham K."/>
            <person name="Ali S."/>
            <person name="Alsbrooks S.L."/>
            <person name="Anim B.N."/>
            <person name="Anosike U.S."/>
            <person name="Attaway T."/>
            <person name="Bandaranaike D.P."/>
            <person name="Battles P.K."/>
            <person name="Bell S.N."/>
            <person name="Bell A.V."/>
            <person name="Beltran B."/>
            <person name="Bickham C."/>
            <person name="Bustamante Y."/>
            <person name="Caleb T."/>
            <person name="Canada A."/>
            <person name="Cardenas V."/>
            <person name="Carter K."/>
            <person name="Chacko J."/>
            <person name="Chandrabose M.N."/>
            <person name="Chavez D."/>
            <person name="Chavez A."/>
            <person name="Chen L."/>
            <person name="Chu H.-S."/>
            <person name="Claassen K.J."/>
            <person name="Cockrell R."/>
            <person name="Collins M."/>
            <person name="Cooper J.A."/>
            <person name="Cree A."/>
            <person name="Curry S.M."/>
            <person name="Da Y."/>
            <person name="Dao M.D."/>
            <person name="Das B."/>
            <person name="Davila M.-L."/>
            <person name="Davy-Carroll L."/>
            <person name="Denson S."/>
            <person name="Dinh H."/>
            <person name="Ebong V.E."/>
            <person name="Edwards J.R."/>
            <person name="Egan A."/>
            <person name="El-Daye J."/>
            <person name="Escobedo L."/>
            <person name="Fernandez S."/>
            <person name="Fernando P.R."/>
            <person name="Flagg N."/>
            <person name="Forbes L.D."/>
            <person name="Fowler R.G."/>
            <person name="Fu Q."/>
            <person name="Gabisi R.A."/>
            <person name="Ganer J."/>
            <person name="Garbino Pronczuk A."/>
            <person name="Garcia R.M."/>
            <person name="Garner T."/>
            <person name="Garrett T.E."/>
            <person name="Gonzalez D.A."/>
            <person name="Hamid H."/>
            <person name="Hawkins E.S."/>
            <person name="Hirani K."/>
            <person name="Hogues M.E."/>
            <person name="Hollins B."/>
            <person name="Hsiao C.-H."/>
            <person name="Jabil R."/>
            <person name="James M.L."/>
            <person name="Jhangiani S.N."/>
            <person name="Johnson B."/>
            <person name="Johnson Q."/>
            <person name="Joshi V."/>
            <person name="Kalu J.B."/>
            <person name="Kam C."/>
            <person name="Kashfia A."/>
            <person name="Keebler J."/>
            <person name="Kisamo H."/>
            <person name="Kovar C.L."/>
            <person name="Lago L.A."/>
            <person name="Lai C.-Y."/>
            <person name="Laidlaw J."/>
            <person name="Lara F."/>
            <person name="Le T.-K."/>
            <person name="Lee S.L."/>
            <person name="Legall F.H."/>
            <person name="Lemon S.J."/>
            <person name="Lewis L.R."/>
            <person name="Li B."/>
            <person name="Liu Y."/>
            <person name="Liu Y.-S."/>
            <person name="Lopez J."/>
            <person name="Lozado R.J."/>
            <person name="Lu J."/>
            <person name="Madu R.C."/>
            <person name="Maheshwari M."/>
            <person name="Maheshwari R."/>
            <person name="Malloy K."/>
            <person name="Martinez E."/>
            <person name="Mathew T."/>
            <person name="Mercado I.C."/>
            <person name="Mercado C."/>
            <person name="Meyer B."/>
            <person name="Montgomery K."/>
            <person name="Morgan M.B."/>
            <person name="Munidasa M."/>
            <person name="Nazareth L.V."/>
            <person name="Nelson J."/>
            <person name="Ng B.M."/>
            <person name="Nguyen N.B."/>
            <person name="Nguyen P.Q."/>
            <person name="Nguyen T."/>
            <person name="Obregon M."/>
            <person name="Okwuonu G.O."/>
            <person name="Onwere C.G."/>
            <person name="Orozco G."/>
            <person name="Parra A."/>
            <person name="Patel S."/>
            <person name="Patil S."/>
            <person name="Perez A."/>
            <person name="Perez Y."/>
            <person name="Pham C."/>
            <person name="Primus E.L."/>
            <person name="Pu L.-L."/>
            <person name="Puazo M."/>
            <person name="Qin X."/>
            <person name="Quiroz J.B."/>
            <person name="Reese J."/>
            <person name="Richards S."/>
            <person name="Rives C.M."/>
            <person name="Robberts R."/>
            <person name="Ruiz S.J."/>
            <person name="Ruiz M.J."/>
            <person name="Santibanez J."/>
            <person name="Schneider B.W."/>
            <person name="Sisson I."/>
            <person name="Smith M."/>
            <person name="Sodergren E."/>
            <person name="Song X.-Z."/>
            <person name="Song B.B."/>
            <person name="Summersgill H."/>
            <person name="Thelus R."/>
            <person name="Thornton R.D."/>
            <person name="Trejos Z.Y."/>
            <person name="Usmani K."/>
            <person name="Vattathil S."/>
            <person name="Villasana D."/>
            <person name="Walker D.L."/>
            <person name="Wang S."/>
            <person name="Wang K."/>
            <person name="White C.S."/>
            <person name="Williams A.C."/>
            <person name="Williamson J."/>
            <person name="Wilson K."/>
            <person name="Woghiren I.O."/>
            <person name="Woodworth J.R."/>
            <person name="Worley K.C."/>
            <person name="Wright R.A."/>
            <person name="Wu W."/>
            <person name="Young L."/>
            <person name="Zhang L."/>
            <person name="Zhang J."/>
            <person name="Zhu Y."/>
            <person name="Muzny D.M."/>
            <person name="Weinstock G."/>
            <person name="Gibbs R.A."/>
        </authorList>
    </citation>
    <scope>NUCLEOTIDE SEQUENCE [LARGE SCALE GENOMIC DNA]</scope>
    <source>
        <strain evidence="2">LSR1</strain>
    </source>
</reference>
<dbReference type="KEGG" id="api:103309089"/>
<organism evidence="1 2">
    <name type="scientific">Acyrthosiphon pisum</name>
    <name type="common">Pea aphid</name>
    <dbReference type="NCBI Taxonomy" id="7029"/>
    <lineage>
        <taxon>Eukaryota</taxon>
        <taxon>Metazoa</taxon>
        <taxon>Ecdysozoa</taxon>
        <taxon>Arthropoda</taxon>
        <taxon>Hexapoda</taxon>
        <taxon>Insecta</taxon>
        <taxon>Pterygota</taxon>
        <taxon>Neoptera</taxon>
        <taxon>Paraneoptera</taxon>
        <taxon>Hemiptera</taxon>
        <taxon>Sternorrhyncha</taxon>
        <taxon>Aphidomorpha</taxon>
        <taxon>Aphidoidea</taxon>
        <taxon>Aphididae</taxon>
        <taxon>Macrosiphini</taxon>
        <taxon>Acyrthosiphon</taxon>
    </lineage>
</organism>
<evidence type="ECO:0000313" key="1">
    <source>
        <dbReference type="EnsemblMetazoa" id="XP_008181902.1"/>
    </source>
</evidence>